<dbReference type="InterPro" id="IPR017802">
    <property type="entry name" value="VWFA-rel_acidobac-type"/>
</dbReference>
<dbReference type="Gene3D" id="3.40.50.410">
    <property type="entry name" value="von Willebrand factor, type A domain"/>
    <property type="match status" value="1"/>
</dbReference>
<feature type="compositionally biased region" description="Pro residues" evidence="1">
    <location>
        <begin position="102"/>
        <end position="113"/>
    </location>
</feature>
<evidence type="ECO:0008006" key="4">
    <source>
        <dbReference type="Google" id="ProtNLM"/>
    </source>
</evidence>
<gene>
    <name evidence="2" type="ORF">SBA1_140078</name>
</gene>
<sequence length="453" mass="48272">MTALKRSDVRQRGAGKAVLALAFGLAVVALPVPVLWAQSASPTQSQTPPQPPSNAQPAQNLPDAPSTVQPPPAKPTFPDVPPGAAPRPQPAPNGNSQTPEQKPAPPPMPPIETLPPGTGPRNQLNAKDELYKISVSTNFVQVPVMVKDSSGRRVDGLIPKDFTVLENGKKQTLTFFSSDPLELSVAIVLDIGMPDVDVQKVNQTYSALVGALSPYDEAAIYTYSSTVSQVTDFTRHPEKLTAALNELKDVRGRNNGPAVLSGPLAAGPPTVNGAPVGGPMIQPVNTPPREAHVLNDAILRAAVDLSKRERTRRKVIFVISDGRELGSRASYRDVLRVLQSRDIQVKAVVVGGGSLPVFRQVGKVHLPEQGYSDILPRYSSATGGGEVQHELSRNAIEDAYAAITSEARNQYTLGYAPQAITGSSAYRDINVLVDRKGLKVYAKGGYYSTPSAR</sequence>
<evidence type="ECO:0000313" key="3">
    <source>
        <dbReference type="Proteomes" id="UP000238701"/>
    </source>
</evidence>
<dbReference type="InterPro" id="IPR036465">
    <property type="entry name" value="vWFA_dom_sf"/>
</dbReference>
<dbReference type="Proteomes" id="UP000238701">
    <property type="component" value="Unassembled WGS sequence"/>
</dbReference>
<feature type="region of interest" description="Disordered" evidence="1">
    <location>
        <begin position="39"/>
        <end position="124"/>
    </location>
</feature>
<dbReference type="OrthoDB" id="109949at2"/>
<dbReference type="SUPFAM" id="SSF53300">
    <property type="entry name" value="vWA-like"/>
    <property type="match status" value="2"/>
</dbReference>
<evidence type="ECO:0000313" key="2">
    <source>
        <dbReference type="EMBL" id="SPF35187.1"/>
    </source>
</evidence>
<proteinExistence type="predicted"/>
<name>A0A2U3K6K0_9BACT</name>
<feature type="compositionally biased region" description="Pro residues" evidence="1">
    <location>
        <begin position="68"/>
        <end position="91"/>
    </location>
</feature>
<protein>
    <recommendedName>
        <fullName evidence="4">VWFA domain-containing protein</fullName>
    </recommendedName>
</protein>
<dbReference type="NCBIfam" id="TIGR03436">
    <property type="entry name" value="acidobact_VWFA"/>
    <property type="match status" value="1"/>
</dbReference>
<accession>A0A2U3K6K0</accession>
<reference evidence="3" key="1">
    <citation type="submission" date="2018-02" db="EMBL/GenBank/DDBJ databases">
        <authorList>
            <person name="Hausmann B."/>
        </authorList>
    </citation>
    <scope>NUCLEOTIDE SEQUENCE [LARGE SCALE GENOMIC DNA]</scope>
    <source>
        <strain evidence="3">Peat soil MAG SbA1</strain>
    </source>
</reference>
<organism evidence="2 3">
    <name type="scientific">Candidatus Sulfotelmatobacter kueseliae</name>
    <dbReference type="NCBI Taxonomy" id="2042962"/>
    <lineage>
        <taxon>Bacteria</taxon>
        <taxon>Pseudomonadati</taxon>
        <taxon>Acidobacteriota</taxon>
        <taxon>Terriglobia</taxon>
        <taxon>Terriglobales</taxon>
        <taxon>Candidatus Korobacteraceae</taxon>
        <taxon>Candidatus Sulfotelmatobacter</taxon>
    </lineage>
</organism>
<dbReference type="EMBL" id="OMOD01000046">
    <property type="protein sequence ID" value="SPF35187.1"/>
    <property type="molecule type" value="Genomic_DNA"/>
</dbReference>
<dbReference type="AlphaFoldDB" id="A0A2U3K6K0"/>
<dbReference type="CDD" id="cd00198">
    <property type="entry name" value="vWFA"/>
    <property type="match status" value="1"/>
</dbReference>
<evidence type="ECO:0000256" key="1">
    <source>
        <dbReference type="SAM" id="MobiDB-lite"/>
    </source>
</evidence>